<evidence type="ECO:0000313" key="4">
    <source>
        <dbReference type="Proteomes" id="UP000314982"/>
    </source>
</evidence>
<feature type="region of interest" description="Disordered" evidence="2">
    <location>
        <begin position="96"/>
        <end position="120"/>
    </location>
</feature>
<dbReference type="STRING" id="62062.ENSHHUP00000039980"/>
<reference evidence="4" key="1">
    <citation type="submission" date="2018-06" db="EMBL/GenBank/DDBJ databases">
        <title>Genome assembly of Danube salmon.</title>
        <authorList>
            <person name="Macqueen D.J."/>
            <person name="Gundappa M.K."/>
        </authorList>
    </citation>
    <scope>NUCLEOTIDE SEQUENCE [LARGE SCALE GENOMIC DNA]</scope>
</reference>
<dbReference type="InterPro" id="IPR029417">
    <property type="entry name" value="FAM227"/>
</dbReference>
<sequence length="182" mass="20255">MDLKDKLFKVYADCLAQAVYAAFPESMERLGADFKTDLTDLISLWVSGVKPTLLSWQSWNLGWLDPVDTSGKSYGESACDLQMEFEELVSSARRLSLSSTEKQKRGSIAHADSRMDRKRESHYIGAGPEFQHVRFKPCGQSPLVSRYLHLQDIPTPAGSAHMHTHSTNTHTGAPGKVLRACD</sequence>
<feature type="compositionally biased region" description="Basic and acidic residues" evidence="2">
    <location>
        <begin position="111"/>
        <end position="120"/>
    </location>
</feature>
<dbReference type="PANTHER" id="PTHR33560">
    <property type="entry name" value="PROTEIN FAM227B"/>
    <property type="match status" value="1"/>
</dbReference>
<protein>
    <submittedName>
        <fullName evidence="3">Uncharacterized protein</fullName>
    </submittedName>
</protein>
<dbReference type="Ensembl" id="ENSHHUT00000041531.1">
    <property type="protein sequence ID" value="ENSHHUP00000039980.1"/>
    <property type="gene ID" value="ENSHHUG00000024765.1"/>
</dbReference>
<evidence type="ECO:0000256" key="2">
    <source>
        <dbReference type="SAM" id="MobiDB-lite"/>
    </source>
</evidence>
<evidence type="ECO:0000313" key="3">
    <source>
        <dbReference type="Ensembl" id="ENSHHUP00000039980.1"/>
    </source>
</evidence>
<reference evidence="3" key="3">
    <citation type="submission" date="2025-09" db="UniProtKB">
        <authorList>
            <consortium name="Ensembl"/>
        </authorList>
    </citation>
    <scope>IDENTIFICATION</scope>
</reference>
<comment type="similarity">
    <text evidence="1">Belongs to the FAM227 family.</text>
</comment>
<proteinExistence type="inferred from homology"/>
<organism evidence="3 4">
    <name type="scientific">Hucho hucho</name>
    <name type="common">huchen</name>
    <dbReference type="NCBI Taxonomy" id="62062"/>
    <lineage>
        <taxon>Eukaryota</taxon>
        <taxon>Metazoa</taxon>
        <taxon>Chordata</taxon>
        <taxon>Craniata</taxon>
        <taxon>Vertebrata</taxon>
        <taxon>Euteleostomi</taxon>
        <taxon>Actinopterygii</taxon>
        <taxon>Neopterygii</taxon>
        <taxon>Teleostei</taxon>
        <taxon>Protacanthopterygii</taxon>
        <taxon>Salmoniformes</taxon>
        <taxon>Salmonidae</taxon>
        <taxon>Salmoninae</taxon>
        <taxon>Hucho</taxon>
    </lineage>
</organism>
<name>A0A4W5MRI5_9TELE</name>
<evidence type="ECO:0000256" key="1">
    <source>
        <dbReference type="ARBA" id="ARBA00008666"/>
    </source>
</evidence>
<feature type="region of interest" description="Disordered" evidence="2">
    <location>
        <begin position="159"/>
        <end position="182"/>
    </location>
</feature>
<keyword evidence="4" id="KW-1185">Reference proteome</keyword>
<dbReference type="Proteomes" id="UP000314982">
    <property type="component" value="Unassembled WGS sequence"/>
</dbReference>
<dbReference type="AlphaFoldDB" id="A0A4W5MRI5"/>
<dbReference type="GeneTree" id="ENSGT00990000205468"/>
<reference evidence="3" key="2">
    <citation type="submission" date="2025-08" db="UniProtKB">
        <authorList>
            <consortium name="Ensembl"/>
        </authorList>
    </citation>
    <scope>IDENTIFICATION</scope>
</reference>
<accession>A0A4W5MRI5</accession>
<dbReference type="PANTHER" id="PTHR33560:SF2">
    <property type="entry name" value="PROTEIN FAM227B"/>
    <property type="match status" value="1"/>
</dbReference>
<dbReference type="Pfam" id="PF14922">
    <property type="entry name" value="FWWh"/>
    <property type="match status" value="1"/>
</dbReference>